<dbReference type="InterPro" id="IPR016032">
    <property type="entry name" value="Sig_transdc_resp-reg_C-effctor"/>
</dbReference>
<organism evidence="9 10">
    <name type="scientific">Streptomyces monticola</name>
    <dbReference type="NCBI Taxonomy" id="2666263"/>
    <lineage>
        <taxon>Bacteria</taxon>
        <taxon>Bacillati</taxon>
        <taxon>Actinomycetota</taxon>
        <taxon>Actinomycetes</taxon>
        <taxon>Kitasatosporales</taxon>
        <taxon>Streptomycetaceae</taxon>
        <taxon>Streptomyces</taxon>
    </lineage>
</organism>
<dbReference type="SUPFAM" id="SSF46894">
    <property type="entry name" value="C-terminal effector domain of the bipartite response regulators"/>
    <property type="match status" value="1"/>
</dbReference>
<keyword evidence="3" id="KW-0805">Transcription regulation</keyword>
<dbReference type="InterPro" id="IPR051677">
    <property type="entry name" value="AfsR-DnrI-RedD_regulator"/>
</dbReference>
<comment type="caution">
    <text evidence="9">The sequence shown here is derived from an EMBL/GenBank/DDBJ whole genome shotgun (WGS) entry which is preliminary data.</text>
</comment>
<evidence type="ECO:0000313" key="10">
    <source>
        <dbReference type="Proteomes" id="UP001596523"/>
    </source>
</evidence>
<comment type="similarity">
    <text evidence="1">Belongs to the AfsR/DnrI/RedD regulatory family.</text>
</comment>
<dbReference type="CDD" id="cd15831">
    <property type="entry name" value="BTAD"/>
    <property type="match status" value="1"/>
</dbReference>
<dbReference type="InterPro" id="IPR005158">
    <property type="entry name" value="BTAD"/>
</dbReference>
<evidence type="ECO:0000256" key="5">
    <source>
        <dbReference type="ARBA" id="ARBA00023163"/>
    </source>
</evidence>
<dbReference type="InterPro" id="IPR036388">
    <property type="entry name" value="WH-like_DNA-bd_sf"/>
</dbReference>
<evidence type="ECO:0000256" key="2">
    <source>
        <dbReference type="ARBA" id="ARBA00023012"/>
    </source>
</evidence>
<dbReference type="RefSeq" id="WP_381826600.1">
    <property type="nucleotide sequence ID" value="NZ_JBHTCF010000001.1"/>
</dbReference>
<proteinExistence type="inferred from homology"/>
<sequence length="1092" mass="116346">MHAGTPDTAEQERGPVFAILGSLEIRYDGAPVGLTGTIRKRLLTVLLLEAGRVVPVSRLVAAAWADEPPETAAHQVRKTMAELRRRIPRGAEIIVTDGPGYRAVVGPGQLDLLRYRALVRRARAAEESADTEGAARLLRQALELWRGPVLAGEGGPVVDGVSVTLQEERLATAERLYRLLVDTGDAPHVLGELRSLVAEHPLRETLCGHLMLALYRTGQQAAALAEFRAIRRRLADELGIDPGAELTELHARILRQDPALQLPTPAPAPVAAVARAAAVTGAAGAVTGAPGAVPAAAASVVSEGTAATAPVRPDAPHHLPYDVPDFAGRAAELDWAARHADEAGMEAPVILAVDGMGGCGKTAFAIRAAHRLAGRYPGGCLFIDLRGFTPEQEPLSPFDAQGDLLAVAGLDAEEIPGAAAPRSALWRGYTRGRPMLLVLDNAATSEQVRALIPAAPGSLVLVTSRPRLTGLEGANWLSLDALAPSDGREILRHALGEERLAAEPDASAELLRLCGGLPLALRIAAARLANRPHWTIRHFVGRLHDHDRRLDELASEDRGVASTLMLSYQSMTDGHRTAFRLLGLHPGRTLDLAEAAALLDTDEAAAEDTLEALVDVRLLESGEPGGYTFHDLVRSFVGRVAQAEDGPESAPAVRRLLDHYLRTAGAACDLLFPGRARFTAPSDDGAPSRSAASEAGPSATSSEAGPLATPPEGAPFADRQAALGWLDRHRESLLASVDLARRYGLLWHAAYLPRELGFHSSIRGHDIGVNRALETGIAVSRQLDDAALLRLNLTNLAMGKWRLGRLQEAVAHLEEALLVARSMGDPRGEAECVARLGQAYSSLGELGRALRLSEEANRMARELGFTRLDASSLSTLGQVQVRLGRYADAARSAGRALDVFDTLGETQLAVDALVYQSQALQGLGRHEEALARIEEAASRCRPLRSAASALPLVLARRADVRVHMGHLDEALDGARQALAATSHCTDDIHRAAVYVAVACTFTACGEHTTARGHFTHGHEIARRMELRYEEAYALRGLAEVHARLGDRAAAERCHTEAAALFVRMGIPDEARWPVRPGPGSAVAVVPHSGHSS</sequence>
<dbReference type="PANTHER" id="PTHR35807:SF1">
    <property type="entry name" value="TRANSCRIPTIONAL REGULATOR REDD"/>
    <property type="match status" value="1"/>
</dbReference>
<evidence type="ECO:0000313" key="9">
    <source>
        <dbReference type="EMBL" id="MFC7303469.1"/>
    </source>
</evidence>
<feature type="domain" description="Bacterial transcriptional activator" evidence="8">
    <location>
        <begin position="110"/>
        <end position="254"/>
    </location>
</feature>
<dbReference type="InterPro" id="IPR019734">
    <property type="entry name" value="TPR_rpt"/>
</dbReference>
<dbReference type="Pfam" id="PF03704">
    <property type="entry name" value="BTAD"/>
    <property type="match status" value="1"/>
</dbReference>
<dbReference type="Pfam" id="PF00486">
    <property type="entry name" value="Trans_reg_C"/>
    <property type="match status" value="1"/>
</dbReference>
<dbReference type="InterPro" id="IPR011990">
    <property type="entry name" value="TPR-like_helical_dom_sf"/>
</dbReference>
<dbReference type="PANTHER" id="PTHR35807">
    <property type="entry name" value="TRANSCRIPTIONAL REGULATOR REDD-RELATED"/>
    <property type="match status" value="1"/>
</dbReference>
<name>A0ABW2JBT7_9ACTN</name>
<keyword evidence="4" id="KW-0238">DNA-binding</keyword>
<dbReference type="EMBL" id="JBHTCF010000001">
    <property type="protein sequence ID" value="MFC7303469.1"/>
    <property type="molecule type" value="Genomic_DNA"/>
</dbReference>
<evidence type="ECO:0000256" key="3">
    <source>
        <dbReference type="ARBA" id="ARBA00023015"/>
    </source>
</evidence>
<feature type="region of interest" description="Disordered" evidence="6">
    <location>
        <begin position="680"/>
        <end position="713"/>
    </location>
</feature>
<dbReference type="SUPFAM" id="SSF52540">
    <property type="entry name" value="P-loop containing nucleoside triphosphate hydrolases"/>
    <property type="match status" value="1"/>
</dbReference>
<keyword evidence="5" id="KW-0804">Transcription</keyword>
<protein>
    <submittedName>
        <fullName evidence="9">BTAD domain-containing putative transcriptional regulator</fullName>
    </submittedName>
</protein>
<dbReference type="InterPro" id="IPR027417">
    <property type="entry name" value="P-loop_NTPase"/>
</dbReference>
<keyword evidence="2" id="KW-0902">Two-component regulatory system</keyword>
<reference evidence="10" key="1">
    <citation type="journal article" date="2019" name="Int. J. Syst. Evol. Microbiol.">
        <title>The Global Catalogue of Microorganisms (GCM) 10K type strain sequencing project: providing services to taxonomists for standard genome sequencing and annotation.</title>
        <authorList>
            <consortium name="The Broad Institute Genomics Platform"/>
            <consortium name="The Broad Institute Genome Sequencing Center for Infectious Disease"/>
            <person name="Wu L."/>
            <person name="Ma J."/>
        </authorList>
    </citation>
    <scope>NUCLEOTIDE SEQUENCE [LARGE SCALE GENOMIC DNA]</scope>
    <source>
        <strain evidence="10">SYNS20</strain>
    </source>
</reference>
<feature type="domain" description="OmpR/PhoB-type" evidence="7">
    <location>
        <begin position="29"/>
        <end position="103"/>
    </location>
</feature>
<dbReference type="Pfam" id="PF13424">
    <property type="entry name" value="TPR_12"/>
    <property type="match status" value="1"/>
</dbReference>
<evidence type="ECO:0000256" key="1">
    <source>
        <dbReference type="ARBA" id="ARBA00005820"/>
    </source>
</evidence>
<dbReference type="Gene3D" id="3.40.50.300">
    <property type="entry name" value="P-loop containing nucleotide triphosphate hydrolases"/>
    <property type="match status" value="1"/>
</dbReference>
<evidence type="ECO:0000256" key="6">
    <source>
        <dbReference type="SAM" id="MobiDB-lite"/>
    </source>
</evidence>
<dbReference type="SMART" id="SM00862">
    <property type="entry name" value="Trans_reg_C"/>
    <property type="match status" value="1"/>
</dbReference>
<dbReference type="SMART" id="SM00028">
    <property type="entry name" value="TPR"/>
    <property type="match status" value="8"/>
</dbReference>
<dbReference type="Gene3D" id="1.10.10.10">
    <property type="entry name" value="Winged helix-like DNA-binding domain superfamily/Winged helix DNA-binding domain"/>
    <property type="match status" value="1"/>
</dbReference>
<dbReference type="SUPFAM" id="SSF48452">
    <property type="entry name" value="TPR-like"/>
    <property type="match status" value="3"/>
</dbReference>
<gene>
    <name evidence="9" type="ORF">ACFQVC_04470</name>
</gene>
<evidence type="ECO:0000259" key="7">
    <source>
        <dbReference type="SMART" id="SM00862"/>
    </source>
</evidence>
<dbReference type="PRINTS" id="PR00364">
    <property type="entry name" value="DISEASERSIST"/>
</dbReference>
<dbReference type="SMART" id="SM01043">
    <property type="entry name" value="BTAD"/>
    <property type="match status" value="1"/>
</dbReference>
<accession>A0ABW2JBT7</accession>
<evidence type="ECO:0000259" key="8">
    <source>
        <dbReference type="SMART" id="SM01043"/>
    </source>
</evidence>
<keyword evidence="10" id="KW-1185">Reference proteome</keyword>
<dbReference type="InterPro" id="IPR001867">
    <property type="entry name" value="OmpR/PhoB-type_DNA-bd"/>
</dbReference>
<dbReference type="Proteomes" id="UP001596523">
    <property type="component" value="Unassembled WGS sequence"/>
</dbReference>
<dbReference type="Gene3D" id="1.25.40.10">
    <property type="entry name" value="Tetratricopeptide repeat domain"/>
    <property type="match status" value="3"/>
</dbReference>
<evidence type="ECO:0000256" key="4">
    <source>
        <dbReference type="ARBA" id="ARBA00023125"/>
    </source>
</evidence>